<dbReference type="HAMAP" id="MF_00187">
    <property type="entry name" value="FdhD"/>
    <property type="match status" value="1"/>
</dbReference>
<dbReference type="GO" id="GO:0016783">
    <property type="term" value="F:sulfurtransferase activity"/>
    <property type="evidence" value="ECO:0007669"/>
    <property type="project" value="InterPro"/>
</dbReference>
<evidence type="ECO:0000256" key="3">
    <source>
        <dbReference type="HAMAP-Rule" id="MF_00187"/>
    </source>
</evidence>
<proteinExistence type="inferred from homology"/>
<dbReference type="InterPro" id="IPR016193">
    <property type="entry name" value="Cytidine_deaminase-like"/>
</dbReference>
<dbReference type="PANTHER" id="PTHR30592:SF1">
    <property type="entry name" value="SULFUR CARRIER PROTEIN FDHD"/>
    <property type="match status" value="1"/>
</dbReference>
<dbReference type="GO" id="GO:0006777">
    <property type="term" value="P:Mo-molybdopterin cofactor biosynthetic process"/>
    <property type="evidence" value="ECO:0007669"/>
    <property type="project" value="UniProtKB-UniRule"/>
</dbReference>
<dbReference type="Gene3D" id="3.40.140.10">
    <property type="entry name" value="Cytidine Deaminase, domain 2"/>
    <property type="match status" value="1"/>
</dbReference>
<evidence type="ECO:0000256" key="1">
    <source>
        <dbReference type="ARBA" id="ARBA00022490"/>
    </source>
</evidence>
<keyword evidence="1 3" id="KW-0963">Cytoplasm</keyword>
<dbReference type="Pfam" id="PF02634">
    <property type="entry name" value="FdhD-NarQ"/>
    <property type="match status" value="1"/>
</dbReference>
<accession>A0A9J6RLY6</accession>
<dbReference type="RefSeq" id="WP_258331357.1">
    <property type="nucleotide sequence ID" value="NZ_JAPTGG010000006.1"/>
</dbReference>
<keyword evidence="2 3" id="KW-0501">Molybdenum cofactor biosynthesis</keyword>
<reference evidence="4 5" key="1">
    <citation type="submission" date="2022-12" db="EMBL/GenBank/DDBJ databases">
        <title>Dasania phycosphaerae sp. nov., isolated from particulate material of the south coast of Korea.</title>
        <authorList>
            <person name="Jiang Y."/>
        </authorList>
    </citation>
    <scope>NUCLEOTIDE SEQUENCE [LARGE SCALE GENOMIC DNA]</scope>
    <source>
        <strain evidence="4 5">GY-19</strain>
    </source>
</reference>
<organism evidence="4 5">
    <name type="scientific">Dasania phycosphaerae</name>
    <dbReference type="NCBI Taxonomy" id="2950436"/>
    <lineage>
        <taxon>Bacteria</taxon>
        <taxon>Pseudomonadati</taxon>
        <taxon>Pseudomonadota</taxon>
        <taxon>Gammaproteobacteria</taxon>
        <taxon>Cellvibrionales</taxon>
        <taxon>Spongiibacteraceae</taxon>
        <taxon>Dasania</taxon>
    </lineage>
</organism>
<dbReference type="AlphaFoldDB" id="A0A9J6RLY6"/>
<comment type="similarity">
    <text evidence="3">Belongs to the FdhD family.</text>
</comment>
<feature type="active site" description="Cysteine persulfide intermediate" evidence="3">
    <location>
        <position position="121"/>
    </location>
</feature>
<evidence type="ECO:0000313" key="5">
    <source>
        <dbReference type="Proteomes" id="UP001069090"/>
    </source>
</evidence>
<dbReference type="PANTHER" id="PTHR30592">
    <property type="entry name" value="FORMATE DEHYDROGENASE"/>
    <property type="match status" value="1"/>
</dbReference>
<dbReference type="NCBIfam" id="TIGR00129">
    <property type="entry name" value="fdhD_narQ"/>
    <property type="match status" value="1"/>
</dbReference>
<dbReference type="GO" id="GO:0005737">
    <property type="term" value="C:cytoplasm"/>
    <property type="evidence" value="ECO:0007669"/>
    <property type="project" value="UniProtKB-SubCell"/>
</dbReference>
<comment type="function">
    <text evidence="3">Required for formate dehydrogenase (FDH) activity. Acts as a sulfur carrier protein that transfers sulfur from IscS to the molybdenum cofactor prior to its insertion into FDH.</text>
</comment>
<feature type="binding site" evidence="3">
    <location>
        <begin position="260"/>
        <end position="265"/>
    </location>
    <ligand>
        <name>Mo-bis(molybdopterin guanine dinucleotide)</name>
        <dbReference type="ChEBI" id="CHEBI:60539"/>
    </ligand>
</feature>
<dbReference type="GO" id="GO:0097163">
    <property type="term" value="F:sulfur carrier activity"/>
    <property type="evidence" value="ECO:0007669"/>
    <property type="project" value="UniProtKB-UniRule"/>
</dbReference>
<dbReference type="InterPro" id="IPR003786">
    <property type="entry name" value="FdhD"/>
</dbReference>
<dbReference type="Proteomes" id="UP001069090">
    <property type="component" value="Unassembled WGS sequence"/>
</dbReference>
<sequence length="278" mass="30285">MPNANDHSANDKPNTITGAVARKVTPWPDLQEQDDWIIEELPVALSYNGISHVVMMASPILLKEFALGFSFSEGIINSAADIYDCEIQQSESGISINLEISQRCFSALKNRQRQLSGKTGCGICGLESLQMLARQFQPIASPQQFQHRSLQKAIKTLRQKQQLQDLTGAVHAAAWCDPQGNILHIAEDVGRHNALDKLIGILLQQQTDTRLGFITLSSRVSFEMAQKTIAIGAPLLVGASAPTSMALSEADKYGLCVVGFARPGRQVVYSQLGRVVEG</sequence>
<dbReference type="PIRSF" id="PIRSF015626">
    <property type="entry name" value="FdhD"/>
    <property type="match status" value="1"/>
</dbReference>
<keyword evidence="5" id="KW-1185">Reference proteome</keyword>
<name>A0A9J6RLY6_9GAMM</name>
<comment type="caution">
    <text evidence="4">The sequence shown here is derived from an EMBL/GenBank/DDBJ whole genome shotgun (WGS) entry which is preliminary data.</text>
</comment>
<dbReference type="SUPFAM" id="SSF53927">
    <property type="entry name" value="Cytidine deaminase-like"/>
    <property type="match status" value="1"/>
</dbReference>
<gene>
    <name evidence="3 4" type="primary">fdhD</name>
    <name evidence="4" type="ORF">O0V09_08360</name>
</gene>
<protein>
    <recommendedName>
        <fullName evidence="3">Sulfur carrier protein FdhD</fullName>
    </recommendedName>
</protein>
<evidence type="ECO:0000313" key="4">
    <source>
        <dbReference type="EMBL" id="MCZ0865208.1"/>
    </source>
</evidence>
<evidence type="ECO:0000256" key="2">
    <source>
        <dbReference type="ARBA" id="ARBA00023150"/>
    </source>
</evidence>
<dbReference type="EMBL" id="JAPTGG010000006">
    <property type="protein sequence ID" value="MCZ0865208.1"/>
    <property type="molecule type" value="Genomic_DNA"/>
</dbReference>
<comment type="subcellular location">
    <subcellularLocation>
        <location evidence="3">Cytoplasm</location>
    </subcellularLocation>
</comment>
<dbReference type="Gene3D" id="3.10.20.10">
    <property type="match status" value="1"/>
</dbReference>